<dbReference type="Gene3D" id="3.40.720.10">
    <property type="entry name" value="Alkaline Phosphatase, subunit A"/>
    <property type="match status" value="1"/>
</dbReference>
<gene>
    <name evidence="4" type="ORF">SAMN02983003_0385</name>
</gene>
<dbReference type="InterPro" id="IPR000917">
    <property type="entry name" value="Sulfatase_N"/>
</dbReference>
<sequence>MARPNILWLFADELRAPALGCYGEAWAPVHTPHLDSLAARGVRFTNAYCNSPACVPSRLSMLTANLPERTGVYSNEGSWRSYPLPHILPTFPQHFAAAGYRVASIGKSHHHAAYHPWPEDNGEGSSMHGFGLDTNPKALEPIVPAGIPSPVGGVFPSDKPYPPEAVTWNATRWLDAHAGEEPFFLRVSWLQPHTPVLPPAHYRRMYRPSDWPGHNLPAFEGSVYEEAFAEMVGGRAFSHEQMQQAQADYHALTTWVDAQVGLVLGMLKLRGLLENTIVLFTADHGASLGENGLFAKVVHARQSQRVPLIVSWPGHLPEGEVRCDLAQGLDLARTFCGFAGLAPDDSFAGRDLFADPEPDAIWSTLGSGASGSRASSAANNGLWRNGGGWPRRTCIRTARYRFDMNVRQDGAAIAPAEEDPFLADTLADPLEQHNLAADPAHAGLIAEFRARVLAHAATAIEPDFVPAFSPDESPEFLPPRIAAH</sequence>
<organism evidence="4 5">
    <name type="scientific">Devosia enhydra</name>
    <dbReference type="NCBI Taxonomy" id="665118"/>
    <lineage>
        <taxon>Bacteria</taxon>
        <taxon>Pseudomonadati</taxon>
        <taxon>Pseudomonadota</taxon>
        <taxon>Alphaproteobacteria</taxon>
        <taxon>Hyphomicrobiales</taxon>
        <taxon>Devosiaceae</taxon>
        <taxon>Devosia</taxon>
    </lineage>
</organism>
<dbReference type="Pfam" id="PF00884">
    <property type="entry name" value="Sulfatase"/>
    <property type="match status" value="1"/>
</dbReference>
<name>A0A1K2HT08_9HYPH</name>
<evidence type="ECO:0000313" key="4">
    <source>
        <dbReference type="EMBL" id="SFZ81230.1"/>
    </source>
</evidence>
<dbReference type="EMBL" id="FPKU01000001">
    <property type="protein sequence ID" value="SFZ81230.1"/>
    <property type="molecule type" value="Genomic_DNA"/>
</dbReference>
<dbReference type="InterPro" id="IPR017850">
    <property type="entry name" value="Alkaline_phosphatase_core_sf"/>
</dbReference>
<dbReference type="STRING" id="665118.SAMN02983003_0385"/>
<dbReference type="GO" id="GO:0005737">
    <property type="term" value="C:cytoplasm"/>
    <property type="evidence" value="ECO:0007669"/>
    <property type="project" value="TreeGrafter"/>
</dbReference>
<accession>A0A1K2HT08</accession>
<keyword evidence="1" id="KW-0479">Metal-binding</keyword>
<dbReference type="GO" id="GO:0046872">
    <property type="term" value="F:metal ion binding"/>
    <property type="evidence" value="ECO:0007669"/>
    <property type="project" value="UniProtKB-KW"/>
</dbReference>
<keyword evidence="2" id="KW-0378">Hydrolase</keyword>
<dbReference type="PANTHER" id="PTHR45953">
    <property type="entry name" value="IDURONATE 2-SULFATASE"/>
    <property type="match status" value="1"/>
</dbReference>
<keyword evidence="5" id="KW-1185">Reference proteome</keyword>
<dbReference type="SUPFAM" id="SSF53649">
    <property type="entry name" value="Alkaline phosphatase-like"/>
    <property type="match status" value="1"/>
</dbReference>
<evidence type="ECO:0000256" key="2">
    <source>
        <dbReference type="ARBA" id="ARBA00022801"/>
    </source>
</evidence>
<feature type="domain" description="Sulfatase N-terminal" evidence="3">
    <location>
        <begin position="4"/>
        <end position="340"/>
    </location>
</feature>
<dbReference type="AlphaFoldDB" id="A0A1K2HT08"/>
<evidence type="ECO:0000313" key="5">
    <source>
        <dbReference type="Proteomes" id="UP000183447"/>
    </source>
</evidence>
<dbReference type="RefSeq" id="WP_072338718.1">
    <property type="nucleotide sequence ID" value="NZ_FPKU01000001.1"/>
</dbReference>
<proteinExistence type="predicted"/>
<dbReference type="GO" id="GO:0008484">
    <property type="term" value="F:sulfuric ester hydrolase activity"/>
    <property type="evidence" value="ECO:0007669"/>
    <property type="project" value="TreeGrafter"/>
</dbReference>
<evidence type="ECO:0000256" key="1">
    <source>
        <dbReference type="ARBA" id="ARBA00022723"/>
    </source>
</evidence>
<dbReference type="Proteomes" id="UP000183447">
    <property type="component" value="Unassembled WGS sequence"/>
</dbReference>
<reference evidence="4 5" key="1">
    <citation type="submission" date="2016-11" db="EMBL/GenBank/DDBJ databases">
        <authorList>
            <person name="Jaros S."/>
            <person name="Januszkiewicz K."/>
            <person name="Wedrychowicz H."/>
        </authorList>
    </citation>
    <scope>NUCLEOTIDE SEQUENCE [LARGE SCALE GENOMIC DNA]</scope>
    <source>
        <strain evidence="4 5">ATCC 23634</strain>
    </source>
</reference>
<evidence type="ECO:0000259" key="3">
    <source>
        <dbReference type="Pfam" id="PF00884"/>
    </source>
</evidence>
<protein>
    <submittedName>
        <fullName evidence="4">Choline-sulfatase</fullName>
    </submittedName>
</protein>
<dbReference type="PANTHER" id="PTHR45953:SF1">
    <property type="entry name" value="IDURONATE 2-SULFATASE"/>
    <property type="match status" value="1"/>
</dbReference>